<evidence type="ECO:0000256" key="1">
    <source>
        <dbReference type="ARBA" id="ARBA00000085"/>
    </source>
</evidence>
<dbReference type="SMART" id="SM00304">
    <property type="entry name" value="HAMP"/>
    <property type="match status" value="1"/>
</dbReference>
<evidence type="ECO:0000259" key="9">
    <source>
        <dbReference type="PROSITE" id="PS50885"/>
    </source>
</evidence>
<dbReference type="InterPro" id="IPR003661">
    <property type="entry name" value="HisK_dim/P_dom"/>
</dbReference>
<reference evidence="11" key="1">
    <citation type="journal article" date="2022" name="Microorganisms">
        <title>Beyond the ABCs#Discovery of Three New Plasmid Types in Rhodobacterales (RepQ, RepY, RepW).</title>
        <authorList>
            <person name="Freese H.M."/>
            <person name="Ringel V."/>
            <person name="Overmann J."/>
            <person name="Petersen J."/>
        </authorList>
    </citation>
    <scope>NUCLEOTIDE SEQUENCE [LARGE SCALE GENOMIC DNA]</scope>
    <source>
        <strain evidence="11">DSM 109990</strain>
    </source>
</reference>
<keyword evidence="7" id="KW-0812">Transmembrane</keyword>
<evidence type="ECO:0000256" key="6">
    <source>
        <dbReference type="ARBA" id="ARBA00022777"/>
    </source>
</evidence>
<dbReference type="Gene3D" id="1.10.287.130">
    <property type="match status" value="1"/>
</dbReference>
<keyword evidence="7" id="KW-1133">Transmembrane helix</keyword>
<keyword evidence="4" id="KW-0597">Phosphoprotein</keyword>
<dbReference type="SMART" id="SM00387">
    <property type="entry name" value="HATPase_c"/>
    <property type="match status" value="1"/>
</dbReference>
<dbReference type="Proteomes" id="UP000831019">
    <property type="component" value="Chromosome"/>
</dbReference>
<dbReference type="SUPFAM" id="SSF55874">
    <property type="entry name" value="ATPase domain of HSP90 chaperone/DNA topoisomerase II/histidine kinase"/>
    <property type="match status" value="1"/>
</dbReference>
<dbReference type="PRINTS" id="PR00344">
    <property type="entry name" value="BCTRLSENSOR"/>
</dbReference>
<proteinExistence type="predicted"/>
<dbReference type="PANTHER" id="PTHR42878:SF15">
    <property type="entry name" value="BACTERIOPHYTOCHROME"/>
    <property type="match status" value="1"/>
</dbReference>
<dbReference type="InterPro" id="IPR003660">
    <property type="entry name" value="HAMP_dom"/>
</dbReference>
<dbReference type="SMART" id="SM00388">
    <property type="entry name" value="HisKA"/>
    <property type="match status" value="1"/>
</dbReference>
<dbReference type="PANTHER" id="PTHR42878">
    <property type="entry name" value="TWO-COMPONENT HISTIDINE KINASE"/>
    <property type="match status" value="1"/>
</dbReference>
<dbReference type="InterPro" id="IPR003594">
    <property type="entry name" value="HATPase_dom"/>
</dbReference>
<sequence length="602" mass="66698">MLALSQRIERSLNGAFLLVEQLIQADAAVSPGSLEKELAIKIDEVIDRLDDLKDLGIAPPLVVRFEGQLQMLRRTTAATLLSHREMRLADTQIAATLDRAEQVQEQSHLIIDDLAYQLSTGTNALLSEVGVNGPPANSTLAKPSSGFPDIMLNALNLNDVRLSLDALINIIITQGLQDKPLLLDRAKLLVNEHLQGAITRLPHIADVDARQSLARQIAALRDDLYDPLNGFFAQTAARLRFRDSFRTLQAEHLPMIVELSNLSSDLTQSTLQFVDRATDNLSTTIHRVIWIVCLTVTFALIAIVLINGLVIERQFNRRIQKLTNSVTAIAKGDLDHPITVRGRDELGEMARALLVFRRTAEELRRSNIELEKFAYVAAHDLRSPLRAVHELSLWVLEDDENALSEESREYLLMAQQRIDRLNRLLNDLLDYARAGQDYPIPEPVNIGQLVADQARFIDTNGRFKITFSGIDRPIDVQLSPLQQILGNLISNAIKHHDRGHGTIHVNAKVISDRLVLTVQDDGPGIELRHQKTIFELFQTLKSRDEVEGSGLGLAIVSKLAIHQKGKVSLISNPDKGRGSAFVVELPQAPPSQSPAPPFAAAA</sequence>
<dbReference type="SUPFAM" id="SSF47384">
    <property type="entry name" value="Homodimeric domain of signal transducing histidine kinase"/>
    <property type="match status" value="1"/>
</dbReference>
<keyword evidence="11" id="KW-1185">Reference proteome</keyword>
<name>A0ABY3ZHB1_9RHOB</name>
<dbReference type="InterPro" id="IPR004358">
    <property type="entry name" value="Sig_transdc_His_kin-like_C"/>
</dbReference>
<dbReference type="EMBL" id="CP085144">
    <property type="protein sequence ID" value="UOA13878.1"/>
    <property type="molecule type" value="Genomic_DNA"/>
</dbReference>
<dbReference type="PROSITE" id="PS50885">
    <property type="entry name" value="HAMP"/>
    <property type="match status" value="1"/>
</dbReference>
<evidence type="ECO:0000256" key="7">
    <source>
        <dbReference type="SAM" id="Phobius"/>
    </source>
</evidence>
<dbReference type="Pfam" id="PF00672">
    <property type="entry name" value="HAMP"/>
    <property type="match status" value="1"/>
</dbReference>
<comment type="catalytic activity">
    <reaction evidence="1">
        <text>ATP + protein L-histidine = ADP + protein N-phospho-L-histidine.</text>
        <dbReference type="EC" id="2.7.13.3"/>
    </reaction>
</comment>
<dbReference type="EC" id="2.7.13.3" evidence="3"/>
<dbReference type="PROSITE" id="PS50109">
    <property type="entry name" value="HIS_KIN"/>
    <property type="match status" value="1"/>
</dbReference>
<dbReference type="CDD" id="cd06225">
    <property type="entry name" value="HAMP"/>
    <property type="match status" value="1"/>
</dbReference>
<dbReference type="Pfam" id="PF00512">
    <property type="entry name" value="HisKA"/>
    <property type="match status" value="1"/>
</dbReference>
<dbReference type="InterPro" id="IPR036097">
    <property type="entry name" value="HisK_dim/P_sf"/>
</dbReference>
<feature type="domain" description="HAMP" evidence="9">
    <location>
        <begin position="313"/>
        <end position="365"/>
    </location>
</feature>
<dbReference type="Pfam" id="PF02518">
    <property type="entry name" value="HATPase_c"/>
    <property type="match status" value="1"/>
</dbReference>
<evidence type="ECO:0000256" key="4">
    <source>
        <dbReference type="ARBA" id="ARBA00022553"/>
    </source>
</evidence>
<dbReference type="InterPro" id="IPR050351">
    <property type="entry name" value="BphY/WalK/GraS-like"/>
</dbReference>
<organism evidence="10 11">
    <name type="scientific">Sulfitobacter dubius</name>
    <dbReference type="NCBI Taxonomy" id="218673"/>
    <lineage>
        <taxon>Bacteria</taxon>
        <taxon>Pseudomonadati</taxon>
        <taxon>Pseudomonadota</taxon>
        <taxon>Alphaproteobacteria</taxon>
        <taxon>Rhodobacterales</taxon>
        <taxon>Roseobacteraceae</taxon>
        <taxon>Sulfitobacter</taxon>
    </lineage>
</organism>
<keyword evidence="6" id="KW-0418">Kinase</keyword>
<evidence type="ECO:0000313" key="11">
    <source>
        <dbReference type="Proteomes" id="UP000831019"/>
    </source>
</evidence>
<dbReference type="GO" id="GO:0004673">
    <property type="term" value="F:protein histidine kinase activity"/>
    <property type="evidence" value="ECO:0007669"/>
    <property type="project" value="UniProtKB-EC"/>
</dbReference>
<dbReference type="Gene3D" id="3.30.565.10">
    <property type="entry name" value="Histidine kinase-like ATPase, C-terminal domain"/>
    <property type="match status" value="1"/>
</dbReference>
<dbReference type="InterPro" id="IPR036890">
    <property type="entry name" value="HATPase_C_sf"/>
</dbReference>
<dbReference type="CDD" id="cd00075">
    <property type="entry name" value="HATPase"/>
    <property type="match status" value="1"/>
</dbReference>
<dbReference type="InterPro" id="IPR005467">
    <property type="entry name" value="His_kinase_dom"/>
</dbReference>
<feature type="transmembrane region" description="Helical" evidence="7">
    <location>
        <begin position="288"/>
        <end position="311"/>
    </location>
</feature>
<accession>A0ABY3ZHB1</accession>
<evidence type="ECO:0000313" key="10">
    <source>
        <dbReference type="EMBL" id="UOA13878.1"/>
    </source>
</evidence>
<keyword evidence="5 10" id="KW-0808">Transferase</keyword>
<dbReference type="SUPFAM" id="SSF158472">
    <property type="entry name" value="HAMP domain-like"/>
    <property type="match status" value="1"/>
</dbReference>
<comment type="subcellular location">
    <subcellularLocation>
        <location evidence="2">Membrane</location>
    </subcellularLocation>
</comment>
<protein>
    <recommendedName>
        <fullName evidence="3">histidine kinase</fullName>
        <ecNumber evidence="3">2.7.13.3</ecNumber>
    </recommendedName>
</protein>
<gene>
    <name evidence="10" type="primary">cph1</name>
    <name evidence="10" type="ORF">DSM109990_00671</name>
</gene>
<keyword evidence="7" id="KW-0472">Membrane</keyword>
<evidence type="ECO:0000259" key="8">
    <source>
        <dbReference type="PROSITE" id="PS50109"/>
    </source>
</evidence>
<evidence type="ECO:0000256" key="5">
    <source>
        <dbReference type="ARBA" id="ARBA00022679"/>
    </source>
</evidence>
<feature type="domain" description="Histidine kinase" evidence="8">
    <location>
        <begin position="376"/>
        <end position="589"/>
    </location>
</feature>
<dbReference type="Gene3D" id="6.10.340.10">
    <property type="match status" value="1"/>
</dbReference>
<evidence type="ECO:0000256" key="2">
    <source>
        <dbReference type="ARBA" id="ARBA00004370"/>
    </source>
</evidence>
<evidence type="ECO:0000256" key="3">
    <source>
        <dbReference type="ARBA" id="ARBA00012438"/>
    </source>
</evidence>